<name>A0A2P2LV61_RHIMU</name>
<accession>A0A2P2LV61</accession>
<reference evidence="2" key="1">
    <citation type="submission" date="2018-02" db="EMBL/GenBank/DDBJ databases">
        <title>Rhizophora mucronata_Transcriptome.</title>
        <authorList>
            <person name="Meera S.P."/>
            <person name="Sreeshan A."/>
            <person name="Augustine A."/>
        </authorList>
    </citation>
    <scope>NUCLEOTIDE SEQUENCE</scope>
    <source>
        <tissue evidence="2">Leaf</tissue>
    </source>
</reference>
<keyword evidence="1" id="KW-0812">Transmembrane</keyword>
<dbReference type="AlphaFoldDB" id="A0A2P2LV61"/>
<evidence type="ECO:0000256" key="1">
    <source>
        <dbReference type="SAM" id="Phobius"/>
    </source>
</evidence>
<dbReference type="EMBL" id="GGEC01041361">
    <property type="protein sequence ID" value="MBX21845.1"/>
    <property type="molecule type" value="Transcribed_RNA"/>
</dbReference>
<feature type="transmembrane region" description="Helical" evidence="1">
    <location>
        <begin position="50"/>
        <end position="68"/>
    </location>
</feature>
<protein>
    <submittedName>
        <fullName evidence="2">Uncharacterized protein</fullName>
    </submittedName>
</protein>
<organism evidence="2">
    <name type="scientific">Rhizophora mucronata</name>
    <name type="common">Asiatic mangrove</name>
    <dbReference type="NCBI Taxonomy" id="61149"/>
    <lineage>
        <taxon>Eukaryota</taxon>
        <taxon>Viridiplantae</taxon>
        <taxon>Streptophyta</taxon>
        <taxon>Embryophyta</taxon>
        <taxon>Tracheophyta</taxon>
        <taxon>Spermatophyta</taxon>
        <taxon>Magnoliopsida</taxon>
        <taxon>eudicotyledons</taxon>
        <taxon>Gunneridae</taxon>
        <taxon>Pentapetalae</taxon>
        <taxon>rosids</taxon>
        <taxon>fabids</taxon>
        <taxon>Malpighiales</taxon>
        <taxon>Rhizophoraceae</taxon>
        <taxon>Rhizophora</taxon>
    </lineage>
</organism>
<evidence type="ECO:0000313" key="2">
    <source>
        <dbReference type="EMBL" id="MBX21845.1"/>
    </source>
</evidence>
<sequence>MILPYMSFSYYHIIRLAVRINIILDIINQYCYQNWIKGPLPAVRNCYRNGISNAYGFFTLMMITIILVNGI</sequence>
<keyword evidence="1" id="KW-0472">Membrane</keyword>
<proteinExistence type="predicted"/>
<keyword evidence="1" id="KW-1133">Transmembrane helix</keyword>